<name>A0A9P8L9X4_9PEZI</name>
<accession>A0A9P8L9X4</accession>
<dbReference type="InterPro" id="IPR057684">
    <property type="entry name" value="DUF7924"/>
</dbReference>
<dbReference type="Proteomes" id="UP000750711">
    <property type="component" value="Unassembled WGS sequence"/>
</dbReference>
<keyword evidence="4" id="KW-1185">Reference proteome</keyword>
<dbReference type="PANTHER" id="PTHR42470">
    <property type="entry name" value="VAST DOMAIN-CONTAINING PROTEIN"/>
    <property type="match status" value="1"/>
</dbReference>
<sequence length="169" mass="19805">MAVRGVVELFRLVKREQELHRKILAFSISHDHRTVRIYGHYPIIKGDETTFHRHPIHTFDFTALDGREKWTAYKFAKNVYDMWMPTHLKRIYSVIDELPPDIDFEVSQESDLGESGLSLESHHLSDQSSQSSHVPSRDITLDTSLSQSIERRAFKKPKKRERPVELHQS</sequence>
<organism evidence="3 4">
    <name type="scientific">Trichoglossum hirsutum</name>
    <dbReference type="NCBI Taxonomy" id="265104"/>
    <lineage>
        <taxon>Eukaryota</taxon>
        <taxon>Fungi</taxon>
        <taxon>Dikarya</taxon>
        <taxon>Ascomycota</taxon>
        <taxon>Pezizomycotina</taxon>
        <taxon>Geoglossomycetes</taxon>
        <taxon>Geoglossales</taxon>
        <taxon>Geoglossaceae</taxon>
        <taxon>Trichoglossum</taxon>
    </lineage>
</organism>
<evidence type="ECO:0000313" key="4">
    <source>
        <dbReference type="Proteomes" id="UP000750711"/>
    </source>
</evidence>
<gene>
    <name evidence="3" type="ORF">GP486_005093</name>
</gene>
<reference evidence="3" key="1">
    <citation type="submission" date="2021-03" db="EMBL/GenBank/DDBJ databases">
        <title>Comparative genomics and phylogenomic investigation of the class Geoglossomycetes provide insights into ecological specialization and systematics.</title>
        <authorList>
            <person name="Melie T."/>
            <person name="Pirro S."/>
            <person name="Miller A.N."/>
            <person name="Quandt A."/>
        </authorList>
    </citation>
    <scope>NUCLEOTIDE SEQUENCE</scope>
    <source>
        <strain evidence="3">CAQ_001_2017</strain>
    </source>
</reference>
<dbReference type="AlphaFoldDB" id="A0A9P8L9X4"/>
<feature type="domain" description="DUF7924" evidence="2">
    <location>
        <begin position="1"/>
        <end position="95"/>
    </location>
</feature>
<protein>
    <recommendedName>
        <fullName evidence="2">DUF7924 domain-containing protein</fullName>
    </recommendedName>
</protein>
<proteinExistence type="predicted"/>
<dbReference type="Pfam" id="PF25545">
    <property type="entry name" value="DUF7924"/>
    <property type="match status" value="1"/>
</dbReference>
<evidence type="ECO:0000259" key="2">
    <source>
        <dbReference type="Pfam" id="PF25545"/>
    </source>
</evidence>
<comment type="caution">
    <text evidence="3">The sequence shown here is derived from an EMBL/GenBank/DDBJ whole genome shotgun (WGS) entry which is preliminary data.</text>
</comment>
<feature type="region of interest" description="Disordered" evidence="1">
    <location>
        <begin position="150"/>
        <end position="169"/>
    </location>
</feature>
<evidence type="ECO:0000256" key="1">
    <source>
        <dbReference type="SAM" id="MobiDB-lite"/>
    </source>
</evidence>
<dbReference type="EMBL" id="JAGHQM010000905">
    <property type="protein sequence ID" value="KAH0557117.1"/>
    <property type="molecule type" value="Genomic_DNA"/>
</dbReference>
<dbReference type="PANTHER" id="PTHR42470:SF2">
    <property type="match status" value="1"/>
</dbReference>
<evidence type="ECO:0000313" key="3">
    <source>
        <dbReference type="EMBL" id="KAH0557117.1"/>
    </source>
</evidence>
<feature type="region of interest" description="Disordered" evidence="1">
    <location>
        <begin position="120"/>
        <end position="145"/>
    </location>
</feature>